<sequence>MPSQSSGSFSNSIVKLPFARHPPRAEDINASSSRGVGTKYRKEPVKPEQCWNDDGVSGGAEIVALRLEVVGRNDVDEKVGMALVRWLACWLGVADQTILA</sequence>
<dbReference type="Proteomes" id="UP000475325">
    <property type="component" value="Unassembled WGS sequence"/>
</dbReference>
<comment type="caution">
    <text evidence="2">The sequence shown here is derived from an EMBL/GenBank/DDBJ whole genome shotgun (WGS) entry which is preliminary data.</text>
</comment>
<dbReference type="AlphaFoldDB" id="A0A7C8J0Q6"/>
<gene>
    <name evidence="2" type="ORF">TWF102_011040</name>
</gene>
<evidence type="ECO:0000313" key="3">
    <source>
        <dbReference type="Proteomes" id="UP000475325"/>
    </source>
</evidence>
<evidence type="ECO:0000313" key="2">
    <source>
        <dbReference type="EMBL" id="KAF3086440.1"/>
    </source>
</evidence>
<protein>
    <submittedName>
        <fullName evidence="2">Uncharacterized protein</fullName>
    </submittedName>
</protein>
<proteinExistence type="predicted"/>
<feature type="region of interest" description="Disordered" evidence="1">
    <location>
        <begin position="24"/>
        <end position="51"/>
    </location>
</feature>
<dbReference type="EMBL" id="WIQW01000083">
    <property type="protein sequence ID" value="KAF3086440.1"/>
    <property type="molecule type" value="Genomic_DNA"/>
</dbReference>
<name>A0A7C8J0Q6_ORBOL</name>
<organism evidence="2 3">
    <name type="scientific">Orbilia oligospora</name>
    <name type="common">Nematode-trapping fungus</name>
    <name type="synonym">Arthrobotrys oligospora</name>
    <dbReference type="NCBI Taxonomy" id="2813651"/>
    <lineage>
        <taxon>Eukaryota</taxon>
        <taxon>Fungi</taxon>
        <taxon>Dikarya</taxon>
        <taxon>Ascomycota</taxon>
        <taxon>Pezizomycotina</taxon>
        <taxon>Orbiliomycetes</taxon>
        <taxon>Orbiliales</taxon>
        <taxon>Orbiliaceae</taxon>
        <taxon>Orbilia</taxon>
    </lineage>
</organism>
<accession>A0A7C8J0Q6</accession>
<evidence type="ECO:0000256" key="1">
    <source>
        <dbReference type="SAM" id="MobiDB-lite"/>
    </source>
</evidence>
<reference evidence="2 3" key="1">
    <citation type="submission" date="2019-06" db="EMBL/GenBank/DDBJ databases">
        <authorList>
            <person name="Palmer J.M."/>
        </authorList>
    </citation>
    <scope>NUCLEOTIDE SEQUENCE [LARGE SCALE GENOMIC DNA]</scope>
    <source>
        <strain evidence="2 3">TWF102</strain>
    </source>
</reference>